<dbReference type="Proteomes" id="UP000523447">
    <property type="component" value="Unassembled WGS sequence"/>
</dbReference>
<gene>
    <name evidence="1" type="ORF">HGA07_24880</name>
</gene>
<dbReference type="EMBL" id="JAAXPE010000035">
    <property type="protein sequence ID" value="NKY88837.1"/>
    <property type="molecule type" value="Genomic_DNA"/>
</dbReference>
<proteinExistence type="predicted"/>
<reference evidence="1 2" key="1">
    <citation type="submission" date="2020-04" db="EMBL/GenBank/DDBJ databases">
        <title>MicrobeNet Type strains.</title>
        <authorList>
            <person name="Nicholson A.C."/>
        </authorList>
    </citation>
    <scope>NUCLEOTIDE SEQUENCE [LARGE SCALE GENOMIC DNA]</scope>
    <source>
        <strain evidence="1 2">DSM 44445</strain>
    </source>
</reference>
<accession>A0A7X6RK16</accession>
<evidence type="ECO:0000313" key="1">
    <source>
        <dbReference type="EMBL" id="NKY88837.1"/>
    </source>
</evidence>
<sequence length="96" mass="10413">MAVQIVAGCSMRGDRTAHHARSVGDGWWAVSFLPGRTLTTQQAVAALQIAEATVDLALLTPFIGLTPMEAVGYALWPSRLRKSPGDTSFRVFEARR</sequence>
<name>A0A7X6RK16_9NOCA</name>
<keyword evidence="2" id="KW-1185">Reference proteome</keyword>
<dbReference type="RefSeq" id="WP_040721313.1">
    <property type="nucleotide sequence ID" value="NZ_CAWPHS010000029.1"/>
</dbReference>
<dbReference type="AlphaFoldDB" id="A0A7X6RK16"/>
<organism evidence="1 2">
    <name type="scientific">Nocardia veterana</name>
    <dbReference type="NCBI Taxonomy" id="132249"/>
    <lineage>
        <taxon>Bacteria</taxon>
        <taxon>Bacillati</taxon>
        <taxon>Actinomycetota</taxon>
        <taxon>Actinomycetes</taxon>
        <taxon>Mycobacteriales</taxon>
        <taxon>Nocardiaceae</taxon>
        <taxon>Nocardia</taxon>
    </lineage>
</organism>
<evidence type="ECO:0000313" key="2">
    <source>
        <dbReference type="Proteomes" id="UP000523447"/>
    </source>
</evidence>
<comment type="caution">
    <text evidence="1">The sequence shown here is derived from an EMBL/GenBank/DDBJ whole genome shotgun (WGS) entry which is preliminary data.</text>
</comment>
<protein>
    <submittedName>
        <fullName evidence="1">Uncharacterized protein</fullName>
    </submittedName>
</protein>